<evidence type="ECO:0000313" key="3">
    <source>
        <dbReference type="Proteomes" id="UP000258309"/>
    </source>
</evidence>
<accession>A0A3E2HNZ2</accession>
<gene>
    <name evidence="2" type="ORF">B7463_g1498</name>
</gene>
<keyword evidence="1" id="KW-0732">Signal</keyword>
<feature type="signal peptide" evidence="1">
    <location>
        <begin position="1"/>
        <end position="21"/>
    </location>
</feature>
<name>A0A3E2HNZ2_SCYLI</name>
<evidence type="ECO:0000313" key="2">
    <source>
        <dbReference type="EMBL" id="RFU34902.1"/>
    </source>
</evidence>
<dbReference type="AlphaFoldDB" id="A0A3E2HNZ2"/>
<dbReference type="Proteomes" id="UP000258309">
    <property type="component" value="Unassembled WGS sequence"/>
</dbReference>
<protein>
    <submittedName>
        <fullName evidence="2">Uncharacterized protein</fullName>
    </submittedName>
</protein>
<evidence type="ECO:0000256" key="1">
    <source>
        <dbReference type="SAM" id="SignalP"/>
    </source>
</evidence>
<comment type="caution">
    <text evidence="2">The sequence shown here is derived from an EMBL/GenBank/DDBJ whole genome shotgun (WGS) entry which is preliminary data.</text>
</comment>
<keyword evidence="3" id="KW-1185">Reference proteome</keyword>
<feature type="non-terminal residue" evidence="2">
    <location>
        <position position="1"/>
    </location>
</feature>
<reference evidence="2 3" key="1">
    <citation type="submission" date="2018-05" db="EMBL/GenBank/DDBJ databases">
        <title>Draft genome sequence of Scytalidium lignicola DSM 105466, a ubiquitous saprotrophic fungus.</title>
        <authorList>
            <person name="Buettner E."/>
            <person name="Gebauer A.M."/>
            <person name="Hofrichter M."/>
            <person name="Liers C."/>
            <person name="Kellner H."/>
        </authorList>
    </citation>
    <scope>NUCLEOTIDE SEQUENCE [LARGE SCALE GENOMIC DNA]</scope>
    <source>
        <strain evidence="2 3">DSM 105466</strain>
    </source>
</reference>
<feature type="chain" id="PRO_5017622865" evidence="1">
    <location>
        <begin position="22"/>
        <end position="162"/>
    </location>
</feature>
<proteinExistence type="predicted"/>
<dbReference type="EMBL" id="NCSJ02000015">
    <property type="protein sequence ID" value="RFU34902.1"/>
    <property type="molecule type" value="Genomic_DNA"/>
</dbReference>
<feature type="non-terminal residue" evidence="2">
    <location>
        <position position="162"/>
    </location>
</feature>
<sequence length="162" mass="18266">MYSTFCLFFLLVAQSLYYSGPQRSSTYETGFASDFRPATPTIDIVEVAFTGNLAYTDTGHLYIDLGKDGVRSLSQSHSTSDSMPRGSYTCANNVLREREYHCWELRSSTYVPRYWQIAEMDGREMGANGNSSIANPNGNVSHGYIHNDDALLPWDRTESEFQ</sequence>
<organism evidence="2 3">
    <name type="scientific">Scytalidium lignicola</name>
    <name type="common">Hyphomycete</name>
    <dbReference type="NCBI Taxonomy" id="5539"/>
    <lineage>
        <taxon>Eukaryota</taxon>
        <taxon>Fungi</taxon>
        <taxon>Dikarya</taxon>
        <taxon>Ascomycota</taxon>
        <taxon>Pezizomycotina</taxon>
        <taxon>Leotiomycetes</taxon>
        <taxon>Leotiomycetes incertae sedis</taxon>
        <taxon>Scytalidium</taxon>
    </lineage>
</organism>